<proteinExistence type="inferred from homology"/>
<keyword evidence="6" id="KW-0560">Oxidoreductase</keyword>
<dbReference type="GO" id="GO:0004497">
    <property type="term" value="F:monooxygenase activity"/>
    <property type="evidence" value="ECO:0007669"/>
    <property type="project" value="UniProtKB-KW"/>
</dbReference>
<dbReference type="EMBL" id="CACTIH010007378">
    <property type="protein sequence ID" value="CAA3011759.1"/>
    <property type="molecule type" value="Genomic_DNA"/>
</dbReference>
<evidence type="ECO:0000256" key="2">
    <source>
        <dbReference type="ARBA" id="ARBA00004370"/>
    </source>
</evidence>
<keyword evidence="11" id="KW-1185">Reference proteome</keyword>
<evidence type="ECO:0000256" key="8">
    <source>
        <dbReference type="ARBA" id="ARBA00023033"/>
    </source>
</evidence>
<dbReference type="PANTHER" id="PTHR47943">
    <property type="entry name" value="CYTOCHROME P450 93A3-LIKE"/>
    <property type="match status" value="1"/>
</dbReference>
<evidence type="ECO:0000256" key="5">
    <source>
        <dbReference type="ARBA" id="ARBA00022723"/>
    </source>
</evidence>
<evidence type="ECO:0000313" key="10">
    <source>
        <dbReference type="EMBL" id="CAA3011759.1"/>
    </source>
</evidence>
<comment type="caution">
    <text evidence="10">The sequence shown here is derived from an EMBL/GenBank/DDBJ whole genome shotgun (WGS) entry which is preliminary data.</text>
</comment>
<keyword evidence="9" id="KW-0472">Membrane</keyword>
<evidence type="ECO:0000256" key="9">
    <source>
        <dbReference type="ARBA" id="ARBA00023136"/>
    </source>
</evidence>
<evidence type="ECO:0000256" key="1">
    <source>
        <dbReference type="ARBA" id="ARBA00001971"/>
    </source>
</evidence>
<evidence type="ECO:0000313" key="11">
    <source>
        <dbReference type="Proteomes" id="UP000594638"/>
    </source>
</evidence>
<dbReference type="GO" id="GO:0016020">
    <property type="term" value="C:membrane"/>
    <property type="evidence" value="ECO:0007669"/>
    <property type="project" value="UniProtKB-SubCell"/>
</dbReference>
<keyword evidence="8" id="KW-0503">Monooxygenase</keyword>
<dbReference type="Gene3D" id="1.10.630.10">
    <property type="entry name" value="Cytochrome P450"/>
    <property type="match status" value="1"/>
</dbReference>
<keyword evidence="4" id="KW-0349">Heme</keyword>
<dbReference type="OrthoDB" id="1103324at2759"/>
<comment type="cofactor">
    <cofactor evidence="1">
        <name>heme</name>
        <dbReference type="ChEBI" id="CHEBI:30413"/>
    </cofactor>
</comment>
<keyword evidence="7" id="KW-0408">Iron</keyword>
<protein>
    <submittedName>
        <fullName evidence="10">Flavone synthase II</fullName>
    </submittedName>
</protein>
<dbReference type="SUPFAM" id="SSF48264">
    <property type="entry name" value="Cytochrome P450"/>
    <property type="match status" value="1"/>
</dbReference>
<evidence type="ECO:0000256" key="7">
    <source>
        <dbReference type="ARBA" id="ARBA00023004"/>
    </source>
</evidence>
<dbReference type="Gramene" id="OE9D000187T1">
    <property type="protein sequence ID" value="OE9D000187C1"/>
    <property type="gene ID" value="OE9D000187"/>
</dbReference>
<dbReference type="GO" id="GO:0020037">
    <property type="term" value="F:heme binding"/>
    <property type="evidence" value="ECO:0007669"/>
    <property type="project" value="InterPro"/>
</dbReference>
<dbReference type="PANTHER" id="PTHR47943:SF8">
    <property type="entry name" value="CYTOCHROME P450"/>
    <property type="match status" value="1"/>
</dbReference>
<gene>
    <name evidence="10" type="ORF">OLEA9_D000187</name>
</gene>
<comment type="similarity">
    <text evidence="3">Belongs to the cytochrome P450 family.</text>
</comment>
<dbReference type="GO" id="GO:0016705">
    <property type="term" value="F:oxidoreductase activity, acting on paired donors, with incorporation or reduction of molecular oxygen"/>
    <property type="evidence" value="ECO:0007669"/>
    <property type="project" value="InterPro"/>
</dbReference>
<organism evidence="10 11">
    <name type="scientific">Olea europaea subsp. europaea</name>
    <dbReference type="NCBI Taxonomy" id="158383"/>
    <lineage>
        <taxon>Eukaryota</taxon>
        <taxon>Viridiplantae</taxon>
        <taxon>Streptophyta</taxon>
        <taxon>Embryophyta</taxon>
        <taxon>Tracheophyta</taxon>
        <taxon>Spermatophyta</taxon>
        <taxon>Magnoliopsida</taxon>
        <taxon>eudicotyledons</taxon>
        <taxon>Gunneridae</taxon>
        <taxon>Pentapetalae</taxon>
        <taxon>asterids</taxon>
        <taxon>lamiids</taxon>
        <taxon>Lamiales</taxon>
        <taxon>Oleaceae</taxon>
        <taxon>Oleeae</taxon>
        <taxon>Olea</taxon>
    </lineage>
</organism>
<evidence type="ECO:0000256" key="6">
    <source>
        <dbReference type="ARBA" id="ARBA00023002"/>
    </source>
</evidence>
<keyword evidence="5" id="KW-0479">Metal-binding</keyword>
<dbReference type="AlphaFoldDB" id="A0A8S0U378"/>
<sequence>MPCVVVSTAEPTKQFRKTNELTFSSRKHSTAIKILPYNSSFAFSPYGPYWKFIKKLCIYKLLGARISTISRQLEPQR</sequence>
<dbReference type="Proteomes" id="UP000594638">
    <property type="component" value="Unassembled WGS sequence"/>
</dbReference>
<evidence type="ECO:0000256" key="4">
    <source>
        <dbReference type="ARBA" id="ARBA00022617"/>
    </source>
</evidence>
<dbReference type="InterPro" id="IPR036396">
    <property type="entry name" value="Cyt_P450_sf"/>
</dbReference>
<evidence type="ECO:0000256" key="3">
    <source>
        <dbReference type="ARBA" id="ARBA00010617"/>
    </source>
</evidence>
<name>A0A8S0U378_OLEEU</name>
<dbReference type="GO" id="GO:0005506">
    <property type="term" value="F:iron ion binding"/>
    <property type="evidence" value="ECO:0007669"/>
    <property type="project" value="InterPro"/>
</dbReference>
<comment type="subcellular location">
    <subcellularLocation>
        <location evidence="2">Membrane</location>
    </subcellularLocation>
</comment>
<feature type="non-terminal residue" evidence="10">
    <location>
        <position position="77"/>
    </location>
</feature>
<accession>A0A8S0U378</accession>
<reference evidence="10 11" key="1">
    <citation type="submission" date="2019-12" db="EMBL/GenBank/DDBJ databases">
        <authorList>
            <person name="Alioto T."/>
            <person name="Alioto T."/>
            <person name="Gomez Garrido J."/>
        </authorList>
    </citation>
    <scope>NUCLEOTIDE SEQUENCE [LARGE SCALE GENOMIC DNA]</scope>
</reference>